<feature type="region of interest" description="Disordered" evidence="1">
    <location>
        <begin position="117"/>
        <end position="137"/>
    </location>
</feature>
<evidence type="ECO:0000256" key="1">
    <source>
        <dbReference type="SAM" id="MobiDB-lite"/>
    </source>
</evidence>
<organism evidence="2 3">
    <name type="scientific">Discostella pseudostelligera</name>
    <dbReference type="NCBI Taxonomy" id="259834"/>
    <lineage>
        <taxon>Eukaryota</taxon>
        <taxon>Sar</taxon>
        <taxon>Stramenopiles</taxon>
        <taxon>Ochrophyta</taxon>
        <taxon>Bacillariophyta</taxon>
        <taxon>Coscinodiscophyceae</taxon>
        <taxon>Thalassiosirophycidae</taxon>
        <taxon>Stephanodiscales</taxon>
        <taxon>Stephanodiscaceae</taxon>
        <taxon>Discostella</taxon>
    </lineage>
</organism>
<keyword evidence="3" id="KW-1185">Reference proteome</keyword>
<feature type="region of interest" description="Disordered" evidence="1">
    <location>
        <begin position="217"/>
        <end position="250"/>
    </location>
</feature>
<dbReference type="EMBL" id="JALLBG020000055">
    <property type="protein sequence ID" value="KAL3769480.1"/>
    <property type="molecule type" value="Genomic_DNA"/>
</dbReference>
<accession>A0ABD3N043</accession>
<evidence type="ECO:0000313" key="3">
    <source>
        <dbReference type="Proteomes" id="UP001530293"/>
    </source>
</evidence>
<feature type="compositionally biased region" description="Pro residues" evidence="1">
    <location>
        <begin position="218"/>
        <end position="237"/>
    </location>
</feature>
<dbReference type="AlphaFoldDB" id="A0ABD3N043"/>
<proteinExistence type="predicted"/>
<comment type="caution">
    <text evidence="2">The sequence shown here is derived from an EMBL/GenBank/DDBJ whole genome shotgun (WGS) entry which is preliminary data.</text>
</comment>
<dbReference type="Proteomes" id="UP001530293">
    <property type="component" value="Unassembled WGS sequence"/>
</dbReference>
<sequence>MDFSGGIGGGEGNNTSPPKRNNNRIRNHHGRPICSFPGCFKSIQAQGVCCQHGAKTSRSKCRVSRCQNSSQRGGLCRRHGSEKLQICTVESCPKWGRYCDRHTMAMSTELDGGVGDKPTTVHMPPPPPAAGSASRPASVANPVSAFTPMTGEVVVTPPSPCNNTIIFPPPSATLPPPPSFAGRSSTSTTTPTLAHLNNKNFYTNLAQVIGCVPNPLQLQPPPPPTATEGVPLPPPAPTDNSNNTTGHNININTNNLTGKRIVVVDKDFYQKLAVQIAAAQERQMTIRNATTTTTTAIPQVQVQGCAPVGSGLTVISVPTPPTEVVAQQPAPPVVEMNYENYSYTNGDECNNNDSSNGMMIMPAGMMMPPAGVPPENPTAPSTSFILQPSPPSVVLPNTMTMATVGGVVPENHSATPGATSFVLQPSPSVPAAPSSFVLQPSPPSSVVLPTAIAATDHQPAKQVQTIVTKNVVAAAAAHKERVGRLVQLAIPNIFSDEINDQNLRTARILHAARMAVIRAATANNKNNAAAASASSRLSLPIVQQQQTPTNTTTTGTSPTTIMTANQWSN</sequence>
<feature type="region of interest" description="Disordered" evidence="1">
    <location>
        <begin position="1"/>
        <end position="26"/>
    </location>
</feature>
<name>A0ABD3N043_9STRA</name>
<protein>
    <submittedName>
        <fullName evidence="2">Uncharacterized protein</fullName>
    </submittedName>
</protein>
<evidence type="ECO:0000313" key="2">
    <source>
        <dbReference type="EMBL" id="KAL3769480.1"/>
    </source>
</evidence>
<feature type="compositionally biased region" description="Low complexity" evidence="1">
    <location>
        <begin position="240"/>
        <end position="250"/>
    </location>
</feature>
<feature type="compositionally biased region" description="Gly residues" evidence="1">
    <location>
        <begin position="1"/>
        <end position="12"/>
    </location>
</feature>
<reference evidence="2 3" key="1">
    <citation type="submission" date="2024-10" db="EMBL/GenBank/DDBJ databases">
        <title>Updated reference genomes for cyclostephanoid diatoms.</title>
        <authorList>
            <person name="Roberts W.R."/>
            <person name="Alverson A.J."/>
        </authorList>
    </citation>
    <scope>NUCLEOTIDE SEQUENCE [LARGE SCALE GENOMIC DNA]</scope>
    <source>
        <strain evidence="2 3">AJA232-27</strain>
    </source>
</reference>
<gene>
    <name evidence="2" type="ORF">ACHAWU_008889</name>
</gene>